<feature type="compositionally biased region" description="Basic residues" evidence="1">
    <location>
        <begin position="95"/>
        <end position="129"/>
    </location>
</feature>
<feature type="compositionally biased region" description="Basic and acidic residues" evidence="1">
    <location>
        <begin position="62"/>
        <end position="94"/>
    </location>
</feature>
<evidence type="ECO:0000313" key="3">
    <source>
        <dbReference type="Proteomes" id="UP000266673"/>
    </source>
</evidence>
<comment type="caution">
    <text evidence="2">The sequence shown here is derived from an EMBL/GenBank/DDBJ whole genome shotgun (WGS) entry which is preliminary data.</text>
</comment>
<protein>
    <submittedName>
        <fullName evidence="2">Uncharacterized protein</fullName>
    </submittedName>
</protein>
<gene>
    <name evidence="2" type="ORF">C2G38_1144623</name>
</gene>
<evidence type="ECO:0000313" key="2">
    <source>
        <dbReference type="EMBL" id="RIB20936.1"/>
    </source>
</evidence>
<feature type="compositionally biased region" description="Polar residues" evidence="1">
    <location>
        <begin position="1"/>
        <end position="11"/>
    </location>
</feature>
<name>A0A397VP18_9GLOM</name>
<reference evidence="2 3" key="1">
    <citation type="submission" date="2018-06" db="EMBL/GenBank/DDBJ databases">
        <title>Comparative genomics reveals the genomic features of Rhizophagus irregularis, R. cerebriforme, R. diaphanum and Gigaspora rosea, and their symbiotic lifestyle signature.</title>
        <authorList>
            <person name="Morin E."/>
            <person name="San Clemente H."/>
            <person name="Chen E.C.H."/>
            <person name="De La Providencia I."/>
            <person name="Hainaut M."/>
            <person name="Kuo A."/>
            <person name="Kohler A."/>
            <person name="Murat C."/>
            <person name="Tang N."/>
            <person name="Roy S."/>
            <person name="Loubradou J."/>
            <person name="Henrissat B."/>
            <person name="Grigoriev I.V."/>
            <person name="Corradi N."/>
            <person name="Roux C."/>
            <person name="Martin F.M."/>
        </authorList>
    </citation>
    <scope>NUCLEOTIDE SEQUENCE [LARGE SCALE GENOMIC DNA]</scope>
    <source>
        <strain evidence="2 3">DAOM 194757</strain>
    </source>
</reference>
<dbReference type="STRING" id="44941.A0A397VP18"/>
<accession>A0A397VP18</accession>
<evidence type="ECO:0000256" key="1">
    <source>
        <dbReference type="SAM" id="MobiDB-lite"/>
    </source>
</evidence>
<dbReference type="OrthoDB" id="10574293at2759"/>
<dbReference type="AlphaFoldDB" id="A0A397VP18"/>
<keyword evidence="3" id="KW-1185">Reference proteome</keyword>
<dbReference type="Proteomes" id="UP000266673">
    <property type="component" value="Unassembled WGS sequence"/>
</dbReference>
<feature type="region of interest" description="Disordered" evidence="1">
    <location>
        <begin position="1"/>
        <end position="137"/>
    </location>
</feature>
<proteinExistence type="predicted"/>
<organism evidence="2 3">
    <name type="scientific">Gigaspora rosea</name>
    <dbReference type="NCBI Taxonomy" id="44941"/>
    <lineage>
        <taxon>Eukaryota</taxon>
        <taxon>Fungi</taxon>
        <taxon>Fungi incertae sedis</taxon>
        <taxon>Mucoromycota</taxon>
        <taxon>Glomeromycotina</taxon>
        <taxon>Glomeromycetes</taxon>
        <taxon>Diversisporales</taxon>
        <taxon>Gigasporaceae</taxon>
        <taxon>Gigaspora</taxon>
    </lineage>
</organism>
<sequence>MILMDTKTTLSETEEGEIVDDSGTFDSEEDAGNKRNIEEVTNGLAALSGPGQPSPESQGTEDSLKDRRLSTGSREGDSAMEISSREKAGHSEKDRKHREERRHRHSSKHSHSHRRHHDRDRSHHGHHGRHEYSRKNGVEEGDKYRKIFLLTMKFITAHPLVAILLITVNDGTVRVKEARNLAVDTIVIVITDMDREKL</sequence>
<dbReference type="EMBL" id="QKWP01000389">
    <property type="protein sequence ID" value="RIB20936.1"/>
    <property type="molecule type" value="Genomic_DNA"/>
</dbReference>